<protein>
    <submittedName>
        <fullName evidence="1">Uncharacterized protein</fullName>
    </submittedName>
</protein>
<sequence length="229" mass="24875">MRIRSKRAPSGLGPPAAKCDKIDIVHVAHLPQLECSPTQCQSGFGKQLGNGHVSGAITAFRARETSAPRHPELNSQTPQSLVVCNCLPYSRVGKRGVQCPDVLLASFVSFRGRPRNASGKYISCLMMQQLVGWLSLLTRSPRVQMSQSPDAKPVVEHVYGDDSPVSFSLNPFANPQRRGYHILSPSAKNAGKLNCGSSSRVNIVHASAPDLLSPYHHRLVPFSRPSFLA</sequence>
<proteinExistence type="predicted"/>
<reference evidence="1 2" key="1">
    <citation type="journal article" date="2021" name="Nat. Commun.">
        <title>Genetic determinants of endophytism in the Arabidopsis root mycobiome.</title>
        <authorList>
            <person name="Mesny F."/>
            <person name="Miyauchi S."/>
            <person name="Thiergart T."/>
            <person name="Pickel B."/>
            <person name="Atanasova L."/>
            <person name="Karlsson M."/>
            <person name="Huettel B."/>
            <person name="Barry K.W."/>
            <person name="Haridas S."/>
            <person name="Chen C."/>
            <person name="Bauer D."/>
            <person name="Andreopoulos W."/>
            <person name="Pangilinan J."/>
            <person name="LaButti K."/>
            <person name="Riley R."/>
            <person name="Lipzen A."/>
            <person name="Clum A."/>
            <person name="Drula E."/>
            <person name="Henrissat B."/>
            <person name="Kohler A."/>
            <person name="Grigoriev I.V."/>
            <person name="Martin F.M."/>
            <person name="Hacquard S."/>
        </authorList>
    </citation>
    <scope>NUCLEOTIDE SEQUENCE [LARGE SCALE GENOMIC DNA]</scope>
    <source>
        <strain evidence="1 2">MPI-SDFR-AT-0079</strain>
    </source>
</reference>
<dbReference type="EMBL" id="JAGIZQ010000004">
    <property type="protein sequence ID" value="KAH6631566.1"/>
    <property type="molecule type" value="Genomic_DNA"/>
</dbReference>
<organism evidence="1 2">
    <name type="scientific">Chaetomium tenue</name>
    <dbReference type="NCBI Taxonomy" id="1854479"/>
    <lineage>
        <taxon>Eukaryota</taxon>
        <taxon>Fungi</taxon>
        <taxon>Dikarya</taxon>
        <taxon>Ascomycota</taxon>
        <taxon>Pezizomycotina</taxon>
        <taxon>Sordariomycetes</taxon>
        <taxon>Sordariomycetidae</taxon>
        <taxon>Sordariales</taxon>
        <taxon>Chaetomiaceae</taxon>
        <taxon>Chaetomium</taxon>
    </lineage>
</organism>
<comment type="caution">
    <text evidence="1">The sequence shown here is derived from an EMBL/GenBank/DDBJ whole genome shotgun (WGS) entry which is preliminary data.</text>
</comment>
<evidence type="ECO:0000313" key="2">
    <source>
        <dbReference type="Proteomes" id="UP000724584"/>
    </source>
</evidence>
<evidence type="ECO:0000313" key="1">
    <source>
        <dbReference type="EMBL" id="KAH6631566.1"/>
    </source>
</evidence>
<name>A0ACB7P9P7_9PEZI</name>
<keyword evidence="2" id="KW-1185">Reference proteome</keyword>
<gene>
    <name evidence="1" type="ORF">F5144DRAFT_223715</name>
</gene>
<accession>A0ACB7P9P7</accession>
<dbReference type="Proteomes" id="UP000724584">
    <property type="component" value="Unassembled WGS sequence"/>
</dbReference>